<evidence type="ECO:0000256" key="10">
    <source>
        <dbReference type="ARBA" id="ARBA00023306"/>
    </source>
</evidence>
<evidence type="ECO:0000256" key="1">
    <source>
        <dbReference type="ARBA" id="ARBA00004286"/>
    </source>
</evidence>
<evidence type="ECO:0000313" key="12">
    <source>
        <dbReference type="EMBL" id="CRK99727.1"/>
    </source>
</evidence>
<evidence type="ECO:0000256" key="5">
    <source>
        <dbReference type="ARBA" id="ARBA00022454"/>
    </source>
</evidence>
<keyword evidence="8" id="KW-0498">Mitosis</keyword>
<evidence type="ECO:0000256" key="8">
    <source>
        <dbReference type="ARBA" id="ARBA00022776"/>
    </source>
</evidence>
<evidence type="ECO:0000256" key="11">
    <source>
        <dbReference type="SAM" id="MobiDB-lite"/>
    </source>
</evidence>
<dbReference type="Pfam" id="PF05786">
    <property type="entry name" value="Cnd2"/>
    <property type="match status" value="2"/>
</dbReference>
<dbReference type="InterPro" id="IPR022816">
    <property type="entry name" value="Condensin_barren_su2"/>
</dbReference>
<dbReference type="EMBL" id="CVRI01000052">
    <property type="protein sequence ID" value="CRK99727.1"/>
    <property type="molecule type" value="Genomic_DNA"/>
</dbReference>
<feature type="region of interest" description="Disordered" evidence="11">
    <location>
        <begin position="163"/>
        <end position="210"/>
    </location>
</feature>
<keyword evidence="7" id="KW-0132">Cell division</keyword>
<dbReference type="Proteomes" id="UP000183832">
    <property type="component" value="Unassembled WGS sequence"/>
</dbReference>
<keyword evidence="6" id="KW-0963">Cytoplasm</keyword>
<proteinExistence type="inferred from homology"/>
<dbReference type="GO" id="GO:0051301">
    <property type="term" value="P:cell division"/>
    <property type="evidence" value="ECO:0007669"/>
    <property type="project" value="UniProtKB-KW"/>
</dbReference>
<evidence type="ECO:0000256" key="2">
    <source>
        <dbReference type="ARBA" id="ARBA00004496"/>
    </source>
</evidence>
<evidence type="ECO:0000256" key="9">
    <source>
        <dbReference type="ARBA" id="ARBA00023067"/>
    </source>
</evidence>
<comment type="subcellular location">
    <subcellularLocation>
        <location evidence="1">Chromosome</location>
    </subcellularLocation>
    <subcellularLocation>
        <location evidence="2">Cytoplasm</location>
    </subcellularLocation>
</comment>
<comment type="similarity">
    <text evidence="3">Belongs to the CND2 (condensin subunit 2) family.</text>
</comment>
<evidence type="ECO:0000313" key="13">
    <source>
        <dbReference type="Proteomes" id="UP000183832"/>
    </source>
</evidence>
<reference evidence="12 13" key="1">
    <citation type="submission" date="2015-04" db="EMBL/GenBank/DDBJ databases">
        <authorList>
            <person name="Syromyatnikov M.Y."/>
            <person name="Popov V.N."/>
        </authorList>
    </citation>
    <scope>NUCLEOTIDE SEQUENCE [LARGE SCALE GENOMIC DNA]</scope>
</reference>
<dbReference type="GO" id="GO:0003682">
    <property type="term" value="F:chromatin binding"/>
    <property type="evidence" value="ECO:0007669"/>
    <property type="project" value="TreeGrafter"/>
</dbReference>
<feature type="region of interest" description="Disordered" evidence="11">
    <location>
        <begin position="50"/>
        <end position="71"/>
    </location>
</feature>
<evidence type="ECO:0000256" key="3">
    <source>
        <dbReference type="ARBA" id="ARBA00009471"/>
    </source>
</evidence>
<dbReference type="AlphaFoldDB" id="A0A1J1IHI9"/>
<dbReference type="GO" id="GO:0005737">
    <property type="term" value="C:cytoplasm"/>
    <property type="evidence" value="ECO:0007669"/>
    <property type="project" value="UniProtKB-SubCell"/>
</dbReference>
<keyword evidence="5" id="KW-0158">Chromosome</keyword>
<dbReference type="OrthoDB" id="362021at2759"/>
<dbReference type="PANTHER" id="PTHR13108:SF9">
    <property type="entry name" value="CONDENSIN COMPLEX SUBUNIT 2"/>
    <property type="match status" value="1"/>
</dbReference>
<dbReference type="GO" id="GO:0007076">
    <property type="term" value="P:mitotic chromosome condensation"/>
    <property type="evidence" value="ECO:0007669"/>
    <property type="project" value="InterPro"/>
</dbReference>
<sequence>MNTPKHPRLSILATTRSGHESPLLRRSVLNTPNSSNTINVTNPNLSRIQAQNDDEDERRRSRTFNTSITESDTSTNLNEAADSLNNCLKLFAENKINKDNAWSLNIIDSFAKLITKHHNLLSNFQVAGTTLEASAKVYGLRVDSVYNDVCRMSQDLARQTAKALTKKKRDDDEEEDFENNTAEKENLNASNQPKEQPKIKKTRKKKNVSTITKNPECLNARLDTIPLTDPFFAKLNSVIGDTTSSKRLMQNIIPTEDAKLKLRQNIPFWNSKDQPNIDFEQPIRFSTSDPLRPIIDVCLPNYRIENVAPLVIRSGLSNYQISNLPLENNEDSDLSQSRYNDMLNSTTHNHSTHMELAFDINAAVEPVSLERSVVMDYGDMDQGDFEDLNEMDMVAVDRCKGLKRQPIVIEDMQPETATSLEYSYRPLDMFDQFWAGPSHWKVRQSRRTQMSMGIRASCFKGRNTEQCVTDAQQKKVTRKRKIVKTMEVTFEDIRNFNDVTNELIEIKSKMKKSQLTTAALIKKFDPKKFKLPLDYKIPFDIFDKLNHATSLQINSNRDVTFTGNDDGSPHYDYNNENDRNYCSRLADIQSDTETETNTDMGQMDNNLEFDNVDMPPPTAPVDEISDVFVGAPQKIDKIDIAFARRAKVIDMKQLKACTWSLLNNKHNLDPTHNPKFSETVKELPKVLSRNMAENMSTSLAFYATLHLCNDKGLELHQPEYNLRDFEIEFAS</sequence>
<dbReference type="GO" id="GO:0000796">
    <property type="term" value="C:condensin complex"/>
    <property type="evidence" value="ECO:0007669"/>
    <property type="project" value="InterPro"/>
</dbReference>
<protein>
    <recommendedName>
        <fullName evidence="4">Condensin complex subunit 2</fullName>
    </recommendedName>
</protein>
<accession>A0A1J1IHI9</accession>
<name>A0A1J1IHI9_9DIPT</name>
<keyword evidence="13" id="KW-1185">Reference proteome</keyword>
<evidence type="ECO:0000256" key="6">
    <source>
        <dbReference type="ARBA" id="ARBA00022490"/>
    </source>
</evidence>
<keyword evidence="9" id="KW-0226">DNA condensation</keyword>
<keyword evidence="10" id="KW-0131">Cell cycle</keyword>
<evidence type="ECO:0000256" key="7">
    <source>
        <dbReference type="ARBA" id="ARBA00022618"/>
    </source>
</evidence>
<evidence type="ECO:0000256" key="4">
    <source>
        <dbReference type="ARBA" id="ARBA00016065"/>
    </source>
</evidence>
<dbReference type="PANTHER" id="PTHR13108">
    <property type="entry name" value="CONDENSIN COMPLEX SUBUNIT 2"/>
    <property type="match status" value="1"/>
</dbReference>
<gene>
    <name evidence="12" type="ORF">CLUMA_CG012995</name>
</gene>
<dbReference type="STRING" id="568069.A0A1J1IHI9"/>
<organism evidence="12 13">
    <name type="scientific">Clunio marinus</name>
    <dbReference type="NCBI Taxonomy" id="568069"/>
    <lineage>
        <taxon>Eukaryota</taxon>
        <taxon>Metazoa</taxon>
        <taxon>Ecdysozoa</taxon>
        <taxon>Arthropoda</taxon>
        <taxon>Hexapoda</taxon>
        <taxon>Insecta</taxon>
        <taxon>Pterygota</taxon>
        <taxon>Neoptera</taxon>
        <taxon>Endopterygota</taxon>
        <taxon>Diptera</taxon>
        <taxon>Nematocera</taxon>
        <taxon>Chironomoidea</taxon>
        <taxon>Chironomidae</taxon>
        <taxon>Clunio</taxon>
    </lineage>
</organism>